<dbReference type="EMBL" id="CP054492">
    <property type="protein sequence ID" value="QOY52284.1"/>
    <property type="molecule type" value="Genomic_DNA"/>
</dbReference>
<keyword evidence="2" id="KW-1185">Reference proteome</keyword>
<evidence type="ECO:0000313" key="2">
    <source>
        <dbReference type="Proteomes" id="UP000593994"/>
    </source>
</evidence>
<reference evidence="1 2" key="1">
    <citation type="submission" date="2020-05" db="EMBL/GenBank/DDBJ databases">
        <title>Sulfurimonas marisnigri, sp. nov., and Sulfurimonas baltica, sp. nov., manganese oxide reducing chemolithoautotrophs of the class Epsilonproteobacteria isolated from the pelagic redoxclines of the Black and Baltic Seas and emended description of the genus Sulfurimonas.</title>
        <authorList>
            <person name="Henkel J.V."/>
            <person name="Laudan C."/>
            <person name="Werner J."/>
            <person name="Neu T."/>
            <person name="Plewe S."/>
            <person name="Sproer C."/>
            <person name="Bunk B."/>
            <person name="Schulz-Vogt H.N."/>
        </authorList>
    </citation>
    <scope>NUCLEOTIDE SEQUENCE [LARGE SCALE GENOMIC DNA]</scope>
    <source>
        <strain evidence="1 2">GD2</strain>
    </source>
</reference>
<dbReference type="Proteomes" id="UP000593994">
    <property type="component" value="Chromosome"/>
</dbReference>
<name>A0A7S7LVI5_9BACT</name>
<dbReference type="AlphaFoldDB" id="A0A7S7LVI5"/>
<proteinExistence type="predicted"/>
<dbReference type="RefSeq" id="WP_194370178.1">
    <property type="nucleotide sequence ID" value="NZ_CP054492.1"/>
</dbReference>
<sequence length="70" mass="8803">MKIKEIIEIEMDDCLGFYINLDCIVYTDKSFKYRIRKEYYKYDKLEIEDTFFDTDEESKREFDLIIEEYR</sequence>
<accession>A0A7S7LVI5</accession>
<gene>
    <name evidence="1" type="ORF">HUE88_00895</name>
</gene>
<protein>
    <submittedName>
        <fullName evidence="1">Uncharacterized protein</fullName>
    </submittedName>
</protein>
<dbReference type="KEGG" id="sbal:HUE88_00895"/>
<evidence type="ECO:0000313" key="1">
    <source>
        <dbReference type="EMBL" id="QOY52284.1"/>
    </source>
</evidence>
<organism evidence="1 2">
    <name type="scientific">Candidatus Sulfurimonas baltica</name>
    <dbReference type="NCBI Taxonomy" id="2740404"/>
    <lineage>
        <taxon>Bacteria</taxon>
        <taxon>Pseudomonadati</taxon>
        <taxon>Campylobacterota</taxon>
        <taxon>Epsilonproteobacteria</taxon>
        <taxon>Campylobacterales</taxon>
        <taxon>Sulfurimonadaceae</taxon>
        <taxon>Sulfurimonas</taxon>
    </lineage>
</organism>